<organism evidence="2 3">
    <name type="scientific">Papaver somniferum</name>
    <name type="common">Opium poppy</name>
    <dbReference type="NCBI Taxonomy" id="3469"/>
    <lineage>
        <taxon>Eukaryota</taxon>
        <taxon>Viridiplantae</taxon>
        <taxon>Streptophyta</taxon>
        <taxon>Embryophyta</taxon>
        <taxon>Tracheophyta</taxon>
        <taxon>Spermatophyta</taxon>
        <taxon>Magnoliopsida</taxon>
        <taxon>Ranunculales</taxon>
        <taxon>Papaveraceae</taxon>
        <taxon>Papaveroideae</taxon>
        <taxon>Papaver</taxon>
    </lineage>
</organism>
<reference evidence="2 3" key="1">
    <citation type="journal article" date="2018" name="Science">
        <title>The opium poppy genome and morphinan production.</title>
        <authorList>
            <person name="Guo L."/>
            <person name="Winzer T."/>
            <person name="Yang X."/>
            <person name="Li Y."/>
            <person name="Ning Z."/>
            <person name="He Z."/>
            <person name="Teodor R."/>
            <person name="Lu Y."/>
            <person name="Bowser T.A."/>
            <person name="Graham I.A."/>
            <person name="Ye K."/>
        </authorList>
    </citation>
    <scope>NUCLEOTIDE SEQUENCE [LARGE SCALE GENOMIC DNA]</scope>
    <source>
        <strain evidence="3">cv. HN1</strain>
        <tissue evidence="2">Leaves</tissue>
    </source>
</reference>
<dbReference type="OrthoDB" id="448280at2759"/>
<proteinExistence type="predicted"/>
<name>A0A4Y7J4B7_PAPSO</name>
<dbReference type="AlphaFoldDB" id="A0A4Y7J4B7"/>
<keyword evidence="1" id="KW-0812">Transmembrane</keyword>
<dbReference type="Proteomes" id="UP000316621">
    <property type="component" value="Chromosome 3"/>
</dbReference>
<dbReference type="OMA" id="IIMIWES"/>
<keyword evidence="3" id="KW-1185">Reference proteome</keyword>
<accession>A0A4Y7J4B7</accession>
<feature type="transmembrane region" description="Helical" evidence="1">
    <location>
        <begin position="12"/>
        <end position="45"/>
    </location>
</feature>
<gene>
    <name evidence="2" type="ORF">C5167_014831</name>
</gene>
<feature type="transmembrane region" description="Helical" evidence="1">
    <location>
        <begin position="162"/>
        <end position="181"/>
    </location>
</feature>
<evidence type="ECO:0000313" key="3">
    <source>
        <dbReference type="Proteomes" id="UP000316621"/>
    </source>
</evidence>
<feature type="transmembrane region" description="Helical" evidence="1">
    <location>
        <begin position="97"/>
        <end position="117"/>
    </location>
</feature>
<dbReference type="EMBL" id="CM010717">
    <property type="protein sequence ID" value="RZC55973.1"/>
    <property type="molecule type" value="Genomic_DNA"/>
</dbReference>
<evidence type="ECO:0000313" key="2">
    <source>
        <dbReference type="EMBL" id="RZC55973.1"/>
    </source>
</evidence>
<keyword evidence="1" id="KW-1133">Transmembrane helix</keyword>
<protein>
    <submittedName>
        <fullName evidence="2">Uncharacterized protein</fullName>
    </submittedName>
</protein>
<dbReference type="Gramene" id="RZC55973">
    <property type="protein sequence ID" value="RZC55973"/>
    <property type="gene ID" value="C5167_014831"/>
</dbReference>
<sequence length="195" mass="20701">MGGVLSMETVQLTILIINIFIGAAILCKVTSFAMVLILLHCAYSGLEGIAVGVAAGNETDAWTSLWNMSLLRKIIIAFSMGTALFKLLPHKPYLASVAYLSAVFVATPIGVAIGIHIDTATQAKVDEWIFVMTTGSIDGIFVYDTALTVLSGDSKPQKPSFLGGFASVLLGVGLMAVISSLESYYNQSMSRNLQS</sequence>
<keyword evidence="1" id="KW-0472">Membrane</keyword>
<evidence type="ECO:0000256" key="1">
    <source>
        <dbReference type="SAM" id="Phobius"/>
    </source>
</evidence>
<feature type="transmembrane region" description="Helical" evidence="1">
    <location>
        <begin position="129"/>
        <end position="150"/>
    </location>
</feature>